<dbReference type="RefSeq" id="WP_019598058.1">
    <property type="nucleotide sequence ID" value="NZ_FNQC01000004.1"/>
</dbReference>
<feature type="transmembrane region" description="Helical" evidence="4">
    <location>
        <begin position="7"/>
        <end position="34"/>
    </location>
</feature>
<keyword evidence="7" id="KW-1185">Reference proteome</keyword>
<evidence type="ECO:0000259" key="5">
    <source>
        <dbReference type="SMART" id="SM00563"/>
    </source>
</evidence>
<comment type="caution">
    <text evidence="6">The sequence shown here is derived from an EMBL/GenBank/DDBJ whole genome shotgun (WGS) entry which is preliminary data.</text>
</comment>
<proteinExistence type="predicted"/>
<dbReference type="EMBL" id="FNQC01000004">
    <property type="protein sequence ID" value="SDY97970.1"/>
    <property type="molecule type" value="Genomic_DNA"/>
</dbReference>
<sequence length="242" mass="27351">MKIIRSIYTLYAVLLFILLMLVFGLFIVLPLLISPRGGKISFFFLRVWAILWSFLIGIRFRTFGTAHIDLNQAYIYIFNHRSFLDAPLIPMAIKQELRGLGKKELSKIPIFGLIISRVAVWVDRKDSQSRKASLTKMQEILQQGISIIVAPEGTRNDTDKTLLPFQKGAFRLAIDTQTPILPMAVIGADKLLPKGSLLLRPGVIEIYFSAPILPSSLKAENPVEHLSEKCYSRLEAMILTHE</sequence>
<evidence type="ECO:0000256" key="3">
    <source>
        <dbReference type="ARBA" id="ARBA00023315"/>
    </source>
</evidence>
<dbReference type="Pfam" id="PF01553">
    <property type="entry name" value="Acyltransferase"/>
    <property type="match status" value="1"/>
</dbReference>
<dbReference type="Proteomes" id="UP000199663">
    <property type="component" value="Unassembled WGS sequence"/>
</dbReference>
<dbReference type="GO" id="GO:0016746">
    <property type="term" value="F:acyltransferase activity"/>
    <property type="evidence" value="ECO:0007669"/>
    <property type="project" value="UniProtKB-KW"/>
</dbReference>
<evidence type="ECO:0000256" key="2">
    <source>
        <dbReference type="ARBA" id="ARBA00022679"/>
    </source>
</evidence>
<dbReference type="CDD" id="cd07989">
    <property type="entry name" value="LPLAT_AGPAT-like"/>
    <property type="match status" value="1"/>
</dbReference>
<evidence type="ECO:0000256" key="1">
    <source>
        <dbReference type="ARBA" id="ARBA00005189"/>
    </source>
</evidence>
<keyword evidence="3 6" id="KW-0012">Acyltransferase</keyword>
<gene>
    <name evidence="6" type="ORF">SAMN05444412_104152</name>
</gene>
<keyword evidence="2" id="KW-0808">Transferase</keyword>
<keyword evidence="4" id="KW-0472">Membrane</keyword>
<evidence type="ECO:0000313" key="7">
    <source>
        <dbReference type="Proteomes" id="UP000199663"/>
    </source>
</evidence>
<evidence type="ECO:0000313" key="6">
    <source>
        <dbReference type="EMBL" id="SDY97970.1"/>
    </source>
</evidence>
<dbReference type="SMART" id="SM00563">
    <property type="entry name" value="PlsC"/>
    <property type="match status" value="1"/>
</dbReference>
<dbReference type="PANTHER" id="PTHR10434">
    <property type="entry name" value="1-ACYL-SN-GLYCEROL-3-PHOSPHATE ACYLTRANSFERASE"/>
    <property type="match status" value="1"/>
</dbReference>
<comment type="pathway">
    <text evidence="1">Lipid metabolism.</text>
</comment>
<protein>
    <submittedName>
        <fullName evidence="6">1-acyl-sn-glycerol-3-phosphate acyltransferase</fullName>
    </submittedName>
</protein>
<feature type="domain" description="Phospholipid/glycerol acyltransferase" evidence="5">
    <location>
        <begin position="74"/>
        <end position="188"/>
    </location>
</feature>
<evidence type="ECO:0000256" key="4">
    <source>
        <dbReference type="SAM" id="Phobius"/>
    </source>
</evidence>
<dbReference type="SUPFAM" id="SSF69593">
    <property type="entry name" value="Glycerol-3-phosphate (1)-acyltransferase"/>
    <property type="match status" value="1"/>
</dbReference>
<keyword evidence="4" id="KW-1133">Transmembrane helix</keyword>
<keyword evidence="4" id="KW-0812">Transmembrane</keyword>
<dbReference type="PANTHER" id="PTHR10434:SF66">
    <property type="entry name" value="PHOSPHOLIPID_GLYCEROL ACYLTRANSFERASE DOMAIN-CONTAINING PROTEIN"/>
    <property type="match status" value="1"/>
</dbReference>
<reference evidence="6 7" key="1">
    <citation type="submission" date="2016-10" db="EMBL/GenBank/DDBJ databases">
        <authorList>
            <person name="Varghese N."/>
            <person name="Submissions S."/>
        </authorList>
    </citation>
    <scope>NUCLEOTIDE SEQUENCE [LARGE SCALE GENOMIC DNA]</scope>
    <source>
        <strain evidence="6 7">DSM 17997</strain>
    </source>
</reference>
<accession>A0A1H3PA90</accession>
<name>A0A1H3PA90_9BACT</name>
<dbReference type="InterPro" id="IPR002123">
    <property type="entry name" value="Plipid/glycerol_acylTrfase"/>
</dbReference>
<organism evidence="6 7">
    <name type="scientific">Rhodonellum ikkaensis</name>
    <dbReference type="NCBI Taxonomy" id="336829"/>
    <lineage>
        <taxon>Bacteria</taxon>
        <taxon>Pseudomonadati</taxon>
        <taxon>Bacteroidota</taxon>
        <taxon>Cytophagia</taxon>
        <taxon>Cytophagales</taxon>
        <taxon>Cytophagaceae</taxon>
        <taxon>Rhodonellum</taxon>
    </lineage>
</organism>
<feature type="transmembrane region" description="Helical" evidence="4">
    <location>
        <begin position="40"/>
        <end position="58"/>
    </location>
</feature>